<dbReference type="PRINTS" id="PR00260">
    <property type="entry name" value="CHEMTRNSDUCR"/>
</dbReference>
<feature type="domain" description="Methyl-accepting transducer" evidence="5">
    <location>
        <begin position="14"/>
        <end position="250"/>
    </location>
</feature>
<dbReference type="AlphaFoldDB" id="A0AAE4TWW5"/>
<evidence type="ECO:0000256" key="4">
    <source>
        <dbReference type="SAM" id="MobiDB-lite"/>
    </source>
</evidence>
<evidence type="ECO:0000313" key="6">
    <source>
        <dbReference type="EMBL" id="MDV6236648.1"/>
    </source>
</evidence>
<dbReference type="InterPro" id="IPR004090">
    <property type="entry name" value="Chemotax_Me-accpt_rcpt"/>
</dbReference>
<dbReference type="Pfam" id="PF00015">
    <property type="entry name" value="MCPsignal"/>
    <property type="match status" value="1"/>
</dbReference>
<dbReference type="PANTHER" id="PTHR43531">
    <property type="entry name" value="PROTEIN ICFG"/>
    <property type="match status" value="1"/>
</dbReference>
<reference evidence="6 7" key="1">
    <citation type="journal article" date="2018" name="Microb. Genom.">
        <title>Deciphering the unexplored Leptospira diversity from soils uncovers genomic evolution to virulence.</title>
        <authorList>
            <person name="Thibeaux R."/>
            <person name="Iraola G."/>
            <person name="Ferres I."/>
            <person name="Bierque E."/>
            <person name="Girault D."/>
            <person name="Soupe-Gilbert M.E."/>
            <person name="Picardeau M."/>
            <person name="Goarant C."/>
        </authorList>
    </citation>
    <scope>NUCLEOTIDE SEQUENCE [LARGE SCALE GENOMIC DNA]</scope>
    <source>
        <strain evidence="6 7">ATI7-C-A5</strain>
    </source>
</reference>
<evidence type="ECO:0000256" key="2">
    <source>
        <dbReference type="ARBA" id="ARBA00029447"/>
    </source>
</evidence>
<feature type="compositionally biased region" description="Polar residues" evidence="4">
    <location>
        <begin position="257"/>
        <end position="271"/>
    </location>
</feature>
<keyword evidence="3" id="KW-0807">Transducer</keyword>
<dbReference type="SUPFAM" id="SSF58104">
    <property type="entry name" value="Methyl-accepting chemotaxis protein (MCP) signaling domain"/>
    <property type="match status" value="1"/>
</dbReference>
<dbReference type="GO" id="GO:0007165">
    <property type="term" value="P:signal transduction"/>
    <property type="evidence" value="ECO:0007669"/>
    <property type="project" value="UniProtKB-KW"/>
</dbReference>
<dbReference type="PROSITE" id="PS50111">
    <property type="entry name" value="CHEMOTAXIS_TRANSDUC_2"/>
    <property type="match status" value="1"/>
</dbReference>
<dbReference type="GO" id="GO:0006935">
    <property type="term" value="P:chemotaxis"/>
    <property type="evidence" value="ECO:0007669"/>
    <property type="project" value="UniProtKB-KW"/>
</dbReference>
<keyword evidence="7" id="KW-1185">Reference proteome</keyword>
<dbReference type="InterPro" id="IPR051310">
    <property type="entry name" value="MCP_chemotaxis"/>
</dbReference>
<dbReference type="EMBL" id="NPEF02000015">
    <property type="protein sequence ID" value="MDV6236648.1"/>
    <property type="molecule type" value="Genomic_DNA"/>
</dbReference>
<name>A0AAE4TWW5_9LEPT</name>
<dbReference type="PANTHER" id="PTHR43531:SF11">
    <property type="entry name" value="METHYL-ACCEPTING CHEMOTAXIS PROTEIN 3"/>
    <property type="match status" value="1"/>
</dbReference>
<dbReference type="SMART" id="SM00283">
    <property type="entry name" value="MA"/>
    <property type="match status" value="1"/>
</dbReference>
<evidence type="ECO:0000256" key="1">
    <source>
        <dbReference type="ARBA" id="ARBA00022500"/>
    </source>
</evidence>
<keyword evidence="1" id="KW-0145">Chemotaxis</keyword>
<feature type="region of interest" description="Disordered" evidence="4">
    <location>
        <begin position="257"/>
        <end position="285"/>
    </location>
</feature>
<organism evidence="6 7">
    <name type="scientific">Leptospira ellisii</name>
    <dbReference type="NCBI Taxonomy" id="2023197"/>
    <lineage>
        <taxon>Bacteria</taxon>
        <taxon>Pseudomonadati</taxon>
        <taxon>Spirochaetota</taxon>
        <taxon>Spirochaetia</taxon>
        <taxon>Leptospirales</taxon>
        <taxon>Leptospiraceae</taxon>
        <taxon>Leptospira</taxon>
    </lineage>
</organism>
<dbReference type="RefSeq" id="WP_165783450.1">
    <property type="nucleotide sequence ID" value="NZ_NPEF02000015.1"/>
</dbReference>
<dbReference type="Gene3D" id="1.10.287.950">
    <property type="entry name" value="Methyl-accepting chemotaxis protein"/>
    <property type="match status" value="1"/>
</dbReference>
<dbReference type="GO" id="GO:0005886">
    <property type="term" value="C:plasma membrane"/>
    <property type="evidence" value="ECO:0007669"/>
    <property type="project" value="TreeGrafter"/>
</dbReference>
<dbReference type="InterPro" id="IPR004089">
    <property type="entry name" value="MCPsignal_dom"/>
</dbReference>
<evidence type="ECO:0000259" key="5">
    <source>
        <dbReference type="PROSITE" id="PS50111"/>
    </source>
</evidence>
<accession>A0AAE4TWW5</accession>
<dbReference type="GO" id="GO:0004888">
    <property type="term" value="F:transmembrane signaling receptor activity"/>
    <property type="evidence" value="ECO:0007669"/>
    <property type="project" value="InterPro"/>
</dbReference>
<comment type="caution">
    <text evidence="6">The sequence shown here is derived from an EMBL/GenBank/DDBJ whole genome shotgun (WGS) entry which is preliminary data.</text>
</comment>
<dbReference type="Proteomes" id="UP000232122">
    <property type="component" value="Unassembled WGS sequence"/>
</dbReference>
<comment type="similarity">
    <text evidence="2">Belongs to the methyl-accepting chemotaxis (MCP) protein family.</text>
</comment>
<sequence length="285" mass="30972">MEKLSDFFKGSSDNISVIAASHEEIFASIKQISGSLSNQSKELIDISANVSGLCLVTEEIASAAKGVQELSEEAADFARNGKQAALKATERFQEQVGRSSNIQKIIEMIREISDKTNLLALNAAIEAARAGQHGLGFSVVADEINKLASLTMSRVNEISKDVSAMLSAQSEGHKLVTASTSHMESIADSVERIREFLRTMNTMIEEQLDGTRGMALTVNSVTEGSLQIDRAINEQNLALRELNQGVNRLVIDLNDASVDSDSTSRSTNETLIDSRHDIESREDEL</sequence>
<evidence type="ECO:0000256" key="3">
    <source>
        <dbReference type="PROSITE-ProRule" id="PRU00284"/>
    </source>
</evidence>
<proteinExistence type="inferred from homology"/>
<evidence type="ECO:0000313" key="7">
    <source>
        <dbReference type="Proteomes" id="UP000232122"/>
    </source>
</evidence>
<gene>
    <name evidence="6" type="ORF">CH379_013540</name>
</gene>
<protein>
    <submittedName>
        <fullName evidence="6">Methyl-accepting chemotaxis protein</fullName>
    </submittedName>
</protein>